<keyword evidence="1" id="KW-0472">Membrane</keyword>
<evidence type="ECO:0000313" key="2">
    <source>
        <dbReference type="EMBL" id="RDI67844.1"/>
    </source>
</evidence>
<organism evidence="2 3">
    <name type="scientific">Nocardia pseudobrasiliensis</name>
    <dbReference type="NCBI Taxonomy" id="45979"/>
    <lineage>
        <taxon>Bacteria</taxon>
        <taxon>Bacillati</taxon>
        <taxon>Actinomycetota</taxon>
        <taxon>Actinomycetes</taxon>
        <taxon>Mycobacteriales</taxon>
        <taxon>Nocardiaceae</taxon>
        <taxon>Nocardia</taxon>
    </lineage>
</organism>
<accession>A0A370IEI0</accession>
<keyword evidence="1" id="KW-0812">Transmembrane</keyword>
<evidence type="ECO:0000256" key="1">
    <source>
        <dbReference type="SAM" id="Phobius"/>
    </source>
</evidence>
<proteinExistence type="predicted"/>
<dbReference type="EMBL" id="QQBC01000002">
    <property type="protein sequence ID" value="RDI67844.1"/>
    <property type="molecule type" value="Genomic_DNA"/>
</dbReference>
<keyword evidence="1" id="KW-1133">Transmembrane helix</keyword>
<comment type="caution">
    <text evidence="2">The sequence shown here is derived from an EMBL/GenBank/DDBJ whole genome shotgun (WGS) entry which is preliminary data.</text>
</comment>
<feature type="transmembrane region" description="Helical" evidence="1">
    <location>
        <begin position="206"/>
        <end position="224"/>
    </location>
</feature>
<dbReference type="AlphaFoldDB" id="A0A370IEI0"/>
<dbReference type="InterPro" id="IPR025333">
    <property type="entry name" value="DUF4239"/>
</dbReference>
<feature type="transmembrane region" description="Helical" evidence="1">
    <location>
        <begin position="46"/>
        <end position="62"/>
    </location>
</feature>
<reference evidence="2 3" key="1">
    <citation type="submission" date="2018-07" db="EMBL/GenBank/DDBJ databases">
        <title>Genomic Encyclopedia of Type Strains, Phase IV (KMG-IV): sequencing the most valuable type-strain genomes for metagenomic binning, comparative biology and taxonomic classification.</title>
        <authorList>
            <person name="Goeker M."/>
        </authorList>
    </citation>
    <scope>NUCLEOTIDE SEQUENCE [LARGE SCALE GENOMIC DNA]</scope>
    <source>
        <strain evidence="2 3">DSM 44290</strain>
    </source>
</reference>
<gene>
    <name evidence="2" type="ORF">DFR76_102244</name>
</gene>
<sequence>MAKVLLVAIIAAIVAMTAFVIGDRLRPKTWRHQGDEVASTLALDLVKTYFTALVAFVFVLGWQQHNAAHDHTISEAKGLIETYRAAETLPQPQRQRVQQLVRDYTGEVLTKEWPLMEAQNEMSSETAATFEALRRTVVGIRTSDPAGAEARSRALSGIDKTASARQERAIDMERTVPQFMYIALLFGASMVLLNPVLNGIHLTRRSLAMTALLGMVVGVALLAIHDLERPYTGSIEVPKDAFEHAQADFQRIGTSPDYFGE</sequence>
<keyword evidence="3" id="KW-1185">Reference proteome</keyword>
<dbReference type="Pfam" id="PF14023">
    <property type="entry name" value="Bestrophin-like"/>
    <property type="match status" value="1"/>
</dbReference>
<dbReference type="Proteomes" id="UP000254869">
    <property type="component" value="Unassembled WGS sequence"/>
</dbReference>
<evidence type="ECO:0000313" key="3">
    <source>
        <dbReference type="Proteomes" id="UP000254869"/>
    </source>
</evidence>
<dbReference type="RefSeq" id="WP_068007656.1">
    <property type="nucleotide sequence ID" value="NZ_QQBC01000002.1"/>
</dbReference>
<dbReference type="STRING" id="1210086.GCA_001613105_07322"/>
<name>A0A370IEI0_9NOCA</name>
<feature type="transmembrane region" description="Helical" evidence="1">
    <location>
        <begin position="179"/>
        <end position="200"/>
    </location>
</feature>
<protein>
    <submittedName>
        <fullName evidence="2">Uncharacterized protein DUF4239</fullName>
    </submittedName>
</protein>